<reference evidence="1" key="1">
    <citation type="submission" date="2014-12" db="EMBL/GenBank/DDBJ databases">
        <title>Insight into the proteome of Arion vulgaris.</title>
        <authorList>
            <person name="Aradska J."/>
            <person name="Bulat T."/>
            <person name="Smidak R."/>
            <person name="Sarate P."/>
            <person name="Gangsoo J."/>
            <person name="Sialana F."/>
            <person name="Bilban M."/>
            <person name="Lubec G."/>
        </authorList>
    </citation>
    <scope>NUCLEOTIDE SEQUENCE</scope>
    <source>
        <tissue evidence="1">Skin</tissue>
    </source>
</reference>
<dbReference type="EMBL" id="HACG01015096">
    <property type="protein sequence ID" value="CEK61961.1"/>
    <property type="molecule type" value="Transcribed_RNA"/>
</dbReference>
<proteinExistence type="predicted"/>
<organism evidence="1">
    <name type="scientific">Arion vulgaris</name>
    <dbReference type="NCBI Taxonomy" id="1028688"/>
    <lineage>
        <taxon>Eukaryota</taxon>
        <taxon>Metazoa</taxon>
        <taxon>Spiralia</taxon>
        <taxon>Lophotrochozoa</taxon>
        <taxon>Mollusca</taxon>
        <taxon>Gastropoda</taxon>
        <taxon>Heterobranchia</taxon>
        <taxon>Euthyneura</taxon>
        <taxon>Panpulmonata</taxon>
        <taxon>Eupulmonata</taxon>
        <taxon>Stylommatophora</taxon>
        <taxon>Helicina</taxon>
        <taxon>Arionoidea</taxon>
        <taxon>Arionidae</taxon>
        <taxon>Arion</taxon>
    </lineage>
</organism>
<sequence>KTDCVAQYLPLLVTNKWMHLQVLIYTPNRRKILNHQKDSFFHTVTRAIPFSITFCVKEMQQGGTISWIKITQIPTTKFSQSYSSCSTMDQIGVFQTASAY</sequence>
<accession>A0A0B6Z215</accession>
<name>A0A0B6Z215_9EUPU</name>
<gene>
    <name evidence="1" type="primary">ORF43783</name>
</gene>
<feature type="non-terminal residue" evidence="1">
    <location>
        <position position="1"/>
    </location>
</feature>
<evidence type="ECO:0000313" key="1">
    <source>
        <dbReference type="EMBL" id="CEK61961.1"/>
    </source>
</evidence>
<dbReference type="AlphaFoldDB" id="A0A0B6Z215"/>
<protein>
    <submittedName>
        <fullName evidence="1">Uncharacterized protein</fullName>
    </submittedName>
</protein>